<evidence type="ECO:0000256" key="5">
    <source>
        <dbReference type="NCBIfam" id="TIGR01378"/>
    </source>
</evidence>
<sequence>MIVHASEPVTLIGGGAVGCDDLAAARALAPRVVAADSGAEAALAQGVTPEAVFGDLDSLAPAARARIPAAQVHEIPEQDTTDFDKALRHIEAPLVIGVGFCGARFDHQLAACNALVRRPGRRCLLLGPRDVTFLAPPSLSLTLEPGCPVSLFPMGAVEGRSEGLHWPIDGLTFTPDGQIGTSNRATGPVDLTLTAPKMLMMLPRAHLRTATAALLATPARW</sequence>
<keyword evidence="1 7" id="KW-0808">Transferase</keyword>
<dbReference type="SUPFAM" id="SSF63862">
    <property type="entry name" value="Thiamin pyrophosphokinase, substrate-binding domain"/>
    <property type="match status" value="1"/>
</dbReference>
<evidence type="ECO:0000259" key="6">
    <source>
        <dbReference type="Pfam" id="PF04263"/>
    </source>
</evidence>
<dbReference type="Gene3D" id="3.40.50.10240">
    <property type="entry name" value="Thiamin pyrophosphokinase, catalytic domain"/>
    <property type="match status" value="1"/>
</dbReference>
<dbReference type="SUPFAM" id="SSF63999">
    <property type="entry name" value="Thiamin pyrophosphokinase, catalytic domain"/>
    <property type="match status" value="1"/>
</dbReference>
<protein>
    <recommendedName>
        <fullName evidence="5">Thiamine diphosphokinase</fullName>
        <ecNumber evidence="5">2.7.6.2</ecNumber>
    </recommendedName>
</protein>
<name>A0A3A8AU11_9RHOB</name>
<dbReference type="OrthoDB" id="7057856at2"/>
<dbReference type="InterPro" id="IPR006282">
    <property type="entry name" value="Thi_PPkinase"/>
</dbReference>
<dbReference type="Pfam" id="PF04263">
    <property type="entry name" value="TPK_catalytic"/>
    <property type="match status" value="1"/>
</dbReference>
<dbReference type="GO" id="GO:0009229">
    <property type="term" value="P:thiamine diphosphate biosynthetic process"/>
    <property type="evidence" value="ECO:0007669"/>
    <property type="project" value="InterPro"/>
</dbReference>
<dbReference type="EMBL" id="RAPE01000002">
    <property type="protein sequence ID" value="RKF15124.1"/>
    <property type="molecule type" value="Genomic_DNA"/>
</dbReference>
<dbReference type="GO" id="GO:0004788">
    <property type="term" value="F:thiamine diphosphokinase activity"/>
    <property type="evidence" value="ECO:0007669"/>
    <property type="project" value="UniProtKB-UniRule"/>
</dbReference>
<feature type="domain" description="Thiamin pyrophosphokinase catalytic" evidence="6">
    <location>
        <begin position="30"/>
        <end position="117"/>
    </location>
</feature>
<dbReference type="PANTHER" id="PTHR41299">
    <property type="entry name" value="THIAMINE PYROPHOSPHOKINASE"/>
    <property type="match status" value="1"/>
</dbReference>
<keyword evidence="2" id="KW-0547">Nucleotide-binding</keyword>
<dbReference type="EC" id="2.7.6.2" evidence="5"/>
<keyword evidence="3 7" id="KW-0418">Kinase</keyword>
<dbReference type="CDD" id="cd07995">
    <property type="entry name" value="TPK"/>
    <property type="match status" value="1"/>
</dbReference>
<dbReference type="AlphaFoldDB" id="A0A3A8AU11"/>
<evidence type="ECO:0000256" key="2">
    <source>
        <dbReference type="ARBA" id="ARBA00022741"/>
    </source>
</evidence>
<dbReference type="GO" id="GO:0016301">
    <property type="term" value="F:kinase activity"/>
    <property type="evidence" value="ECO:0007669"/>
    <property type="project" value="UniProtKB-KW"/>
</dbReference>
<dbReference type="PANTHER" id="PTHR41299:SF1">
    <property type="entry name" value="THIAMINE PYROPHOSPHOKINASE"/>
    <property type="match status" value="1"/>
</dbReference>
<dbReference type="InterPro" id="IPR036759">
    <property type="entry name" value="TPK_catalytic_sf"/>
</dbReference>
<organism evidence="7 8">
    <name type="scientific">Roseovarius spongiae</name>
    <dbReference type="NCBI Taxonomy" id="2320272"/>
    <lineage>
        <taxon>Bacteria</taxon>
        <taxon>Pseudomonadati</taxon>
        <taxon>Pseudomonadota</taxon>
        <taxon>Alphaproteobacteria</taxon>
        <taxon>Rhodobacterales</taxon>
        <taxon>Roseobacteraceae</taxon>
        <taxon>Roseovarius</taxon>
    </lineage>
</organism>
<dbReference type="InterPro" id="IPR053149">
    <property type="entry name" value="TPK"/>
</dbReference>
<dbReference type="GO" id="GO:0030975">
    <property type="term" value="F:thiamine binding"/>
    <property type="evidence" value="ECO:0007669"/>
    <property type="project" value="InterPro"/>
</dbReference>
<accession>A0A3A8AU11</accession>
<evidence type="ECO:0000313" key="8">
    <source>
        <dbReference type="Proteomes" id="UP000281128"/>
    </source>
</evidence>
<evidence type="ECO:0000313" key="7">
    <source>
        <dbReference type="EMBL" id="RKF15124.1"/>
    </source>
</evidence>
<dbReference type="NCBIfam" id="TIGR01378">
    <property type="entry name" value="thi_PPkinase"/>
    <property type="match status" value="1"/>
</dbReference>
<keyword evidence="4" id="KW-0067">ATP-binding</keyword>
<evidence type="ECO:0000256" key="4">
    <source>
        <dbReference type="ARBA" id="ARBA00022840"/>
    </source>
</evidence>
<dbReference type="InterPro" id="IPR007371">
    <property type="entry name" value="TPK_catalytic"/>
</dbReference>
<comment type="caution">
    <text evidence="7">The sequence shown here is derived from an EMBL/GenBank/DDBJ whole genome shotgun (WGS) entry which is preliminary data.</text>
</comment>
<dbReference type="GO" id="GO:0006772">
    <property type="term" value="P:thiamine metabolic process"/>
    <property type="evidence" value="ECO:0007669"/>
    <property type="project" value="UniProtKB-UniRule"/>
</dbReference>
<dbReference type="InterPro" id="IPR036371">
    <property type="entry name" value="TPK_B1-bd_sf"/>
</dbReference>
<evidence type="ECO:0000256" key="3">
    <source>
        <dbReference type="ARBA" id="ARBA00022777"/>
    </source>
</evidence>
<proteinExistence type="predicted"/>
<dbReference type="GO" id="GO:0005524">
    <property type="term" value="F:ATP binding"/>
    <property type="evidence" value="ECO:0007669"/>
    <property type="project" value="UniProtKB-KW"/>
</dbReference>
<dbReference type="Proteomes" id="UP000281128">
    <property type="component" value="Unassembled WGS sequence"/>
</dbReference>
<reference evidence="7 8" key="1">
    <citation type="submission" date="2018-09" db="EMBL/GenBank/DDBJ databases">
        <title>Roseovarius spongiae sp. nov., isolated from a marine sponge.</title>
        <authorList>
            <person name="Zhuang L."/>
            <person name="Luo L."/>
        </authorList>
    </citation>
    <scope>NUCLEOTIDE SEQUENCE [LARGE SCALE GENOMIC DNA]</scope>
    <source>
        <strain evidence="7 8">HN-E21</strain>
    </source>
</reference>
<keyword evidence="8" id="KW-1185">Reference proteome</keyword>
<dbReference type="RefSeq" id="WP_121166279.1">
    <property type="nucleotide sequence ID" value="NZ_RAPE01000002.1"/>
</dbReference>
<gene>
    <name evidence="7" type="ORF">D6850_09775</name>
</gene>
<evidence type="ECO:0000256" key="1">
    <source>
        <dbReference type="ARBA" id="ARBA00022679"/>
    </source>
</evidence>